<organism evidence="3 4">
    <name type="scientific">Metarhizium robertsii (strain ARSEF 23 / ATCC MYA-3075)</name>
    <name type="common">Metarhizium anisopliae (strain ARSEF 23)</name>
    <dbReference type="NCBI Taxonomy" id="655844"/>
    <lineage>
        <taxon>Eukaryota</taxon>
        <taxon>Fungi</taxon>
        <taxon>Dikarya</taxon>
        <taxon>Ascomycota</taxon>
        <taxon>Pezizomycotina</taxon>
        <taxon>Sordariomycetes</taxon>
        <taxon>Hypocreomycetidae</taxon>
        <taxon>Hypocreales</taxon>
        <taxon>Clavicipitaceae</taxon>
        <taxon>Metarhizium</taxon>
    </lineage>
</organism>
<protein>
    <submittedName>
        <fullName evidence="3">Amidase signature domain protein</fullName>
    </submittedName>
</protein>
<dbReference type="SUPFAM" id="SSF75304">
    <property type="entry name" value="Amidase signature (AS) enzymes"/>
    <property type="match status" value="1"/>
</dbReference>
<dbReference type="OrthoDB" id="5423360at2759"/>
<keyword evidence="4" id="KW-1185">Reference proteome</keyword>
<evidence type="ECO:0000259" key="2">
    <source>
        <dbReference type="SMART" id="SM00849"/>
    </source>
</evidence>
<dbReference type="PANTHER" id="PTHR46310:SF7">
    <property type="entry name" value="AMIDASE 1"/>
    <property type="match status" value="1"/>
</dbReference>
<sequence>MPPEDTKQGCGGVDCVPRPSTTTMEIKTVLTTVISGSRYLVHPQVLGTIQETINPDVIIPVTVLEPEQLYYHLEGTLRLFDFYDDVFTPEFGNILIEKPGGNSGVAVSSVGNGKSVMRLRNDSVAAAKRSVSDLPAGPYILHGPYVHQAWKIYNDTLDAFAFGVYPERVDEMDLFRVLQLPADSETNYTSIPVPSKLYSTVPPEQAPLKGYRFTIPDSMSLKGIPTTLSSSAWHDLHDNPAGSTAAFAKRLIDLGATIVGKTKSSQFGSGREWTDVPSPKNPREDGHQDPAGGATGAASSLAGYEWLRATTGIDAVGQVFGPAAAQGLFALRTSSGLLPLDGIQPSFTQRLPMGSTYDSMGIFGTDLSELFHDAVAVVHKSLASPAISFPKKIMYLTDLSSADDEKDDKYEQFLAAVEAFLGIKSTRLSLTQTWASKPPAEAKGQGLQEYMRDAPFLSFCYEFYHQYDEFRKDYKAKFGKDPATELTVKQRWDWGSNVTKSLYDEYQARLDVFRNWFDSTIMSTNHGGDAILVAAYPSHAPSYGVPKPSKIKGVTPDLLASVLRVPQILAPFAQFEYQSKVSGRPEYHPIYGAVLGPKGSDTMLVKLVQAAFQQAQWRTRVDKGRYAFPPAQNARNVDDRPVKGPPGSLEAARQDIGLLIRRRQLNGESIPVFFTAYQIPNTNPPLIGVSASNKVLDIPYTLGQTSVDVAANDFDPNTDLNNTMYMIQCSPNEGILFDTLSSGSFFQEAVGLLQDNGLAGMSNITLIASHEHQDHTGGLSAIDSVDKLRTSQLVAQENNNAVEQAQVSVGEEQTLTCGNATINLFHTQGHTTAGVMACTGDYCLTGDECEDSVPFIVQAKTLDDQARGLAQSIQTMRQLNVTRAPQAHGNMQAVANGNLGLRVCESNLLYKQKMVDEFATLCPRGSDISLNELAEQINRDEAEITEEYYGVHKGNCDSVRKSRR</sequence>
<dbReference type="Gene3D" id="3.90.1300.10">
    <property type="entry name" value="Amidase signature (AS) domain"/>
    <property type="match status" value="1"/>
</dbReference>
<dbReference type="InterPro" id="IPR023631">
    <property type="entry name" value="Amidase_dom"/>
</dbReference>
<dbReference type="InterPro" id="IPR036928">
    <property type="entry name" value="AS_sf"/>
</dbReference>
<reference evidence="3 4" key="2">
    <citation type="journal article" date="2014" name="Proc. Natl. Acad. Sci. U.S.A.">
        <title>Trajectory and genomic determinants of fungal-pathogen speciation and host adaptation.</title>
        <authorList>
            <person name="Hu X."/>
            <person name="Xiao G."/>
            <person name="Zheng P."/>
            <person name="Shang Y."/>
            <person name="Su Y."/>
            <person name="Zhang X."/>
            <person name="Liu X."/>
            <person name="Zhan S."/>
            <person name="St Leger R.J."/>
            <person name="Wang C."/>
        </authorList>
    </citation>
    <scope>GENOME REANNOTATION</scope>
    <source>
        <strain evidence="4">ARSEF 23 / ATCC MYA-3075</strain>
    </source>
</reference>
<dbReference type="CDD" id="cd06262">
    <property type="entry name" value="metallo-hydrolase-like_MBL-fold"/>
    <property type="match status" value="1"/>
</dbReference>
<accession>E9EJW4</accession>
<feature type="region of interest" description="Disordered" evidence="1">
    <location>
        <begin position="629"/>
        <end position="648"/>
    </location>
</feature>
<dbReference type="GeneID" id="19255655"/>
<dbReference type="Pfam" id="PF01425">
    <property type="entry name" value="Amidase"/>
    <property type="match status" value="1"/>
</dbReference>
<dbReference type="Gene3D" id="3.60.15.10">
    <property type="entry name" value="Ribonuclease Z/Hydroxyacylglutathione hydrolase-like"/>
    <property type="match status" value="1"/>
</dbReference>
<feature type="region of interest" description="Disordered" evidence="1">
    <location>
        <begin position="263"/>
        <end position="297"/>
    </location>
</feature>
<gene>
    <name evidence="3" type="ORF">MAA_01369</name>
</gene>
<dbReference type="PANTHER" id="PTHR46310">
    <property type="entry name" value="AMIDASE 1"/>
    <property type="match status" value="1"/>
</dbReference>
<dbReference type="RefSeq" id="XP_007817558.2">
    <property type="nucleotide sequence ID" value="XM_007819367.2"/>
</dbReference>
<dbReference type="InterPro" id="IPR001279">
    <property type="entry name" value="Metallo-B-lactamas"/>
</dbReference>
<dbReference type="HOGENOM" id="CLU_312849_0_0_1"/>
<evidence type="ECO:0000256" key="1">
    <source>
        <dbReference type="SAM" id="MobiDB-lite"/>
    </source>
</evidence>
<dbReference type="EMBL" id="ADNJ02000013">
    <property type="protein sequence ID" value="EFZ04295.2"/>
    <property type="molecule type" value="Genomic_DNA"/>
</dbReference>
<name>E9EJW4_METRA</name>
<evidence type="ECO:0000313" key="3">
    <source>
        <dbReference type="EMBL" id="EFZ04295.2"/>
    </source>
</evidence>
<dbReference type="Proteomes" id="UP000002498">
    <property type="component" value="Unassembled WGS sequence"/>
</dbReference>
<proteinExistence type="predicted"/>
<comment type="caution">
    <text evidence="3">The sequence shown here is derived from an EMBL/GenBank/DDBJ whole genome shotgun (WGS) entry which is preliminary data.</text>
</comment>
<dbReference type="SMART" id="SM00849">
    <property type="entry name" value="Lactamase_B"/>
    <property type="match status" value="1"/>
</dbReference>
<dbReference type="SUPFAM" id="SSF56281">
    <property type="entry name" value="Metallo-hydrolase/oxidoreductase"/>
    <property type="match status" value="1"/>
</dbReference>
<dbReference type="AlphaFoldDB" id="E9EJW4"/>
<reference evidence="3 4" key="1">
    <citation type="journal article" date="2011" name="PLoS Genet.">
        <title>Genome sequencing and comparative transcriptomics of the model entomopathogenic fungi Metarhizium anisopliae and M. acridum.</title>
        <authorList>
            <person name="Gao Q."/>
            <person name="Jin K."/>
            <person name="Ying S.H."/>
            <person name="Zhang Y."/>
            <person name="Xiao G."/>
            <person name="Shang Y."/>
            <person name="Duan Z."/>
            <person name="Hu X."/>
            <person name="Xie X.Q."/>
            <person name="Zhou G."/>
            <person name="Peng G."/>
            <person name="Luo Z."/>
            <person name="Huang W."/>
            <person name="Wang B."/>
            <person name="Fang W."/>
            <person name="Wang S."/>
            <person name="Zhong Y."/>
            <person name="Ma L.J."/>
            <person name="St Leger R.J."/>
            <person name="Zhao G.P."/>
            <person name="Pei Y."/>
            <person name="Feng M.G."/>
            <person name="Xia Y."/>
            <person name="Wang C."/>
        </authorList>
    </citation>
    <scope>NUCLEOTIDE SEQUENCE [LARGE SCALE GENOMIC DNA]</scope>
    <source>
        <strain evidence="4">ARSEF 23 / ATCC MYA-3075</strain>
    </source>
</reference>
<dbReference type="KEGG" id="maj:MAA_01369"/>
<dbReference type="InterPro" id="IPR036866">
    <property type="entry name" value="RibonucZ/Hydroxyglut_hydro"/>
</dbReference>
<feature type="domain" description="Metallo-beta-lactamase" evidence="2">
    <location>
        <begin position="721"/>
        <end position="888"/>
    </location>
</feature>
<evidence type="ECO:0000313" key="4">
    <source>
        <dbReference type="Proteomes" id="UP000002498"/>
    </source>
</evidence>